<feature type="domain" description="DUF4325" evidence="1">
    <location>
        <begin position="40"/>
        <end position="94"/>
    </location>
</feature>
<name>A0A1I4YXC0_9BACE</name>
<evidence type="ECO:0000313" key="2">
    <source>
        <dbReference type="EMBL" id="SFN42280.1"/>
    </source>
</evidence>
<protein>
    <recommendedName>
        <fullName evidence="1">DUF4325 domain-containing protein</fullName>
    </recommendedName>
</protein>
<gene>
    <name evidence="2" type="ORF">SAMN05216250_13430</name>
</gene>
<dbReference type="RefSeq" id="WP_074910798.1">
    <property type="nucleotide sequence ID" value="NZ_FOUM01000034.1"/>
</dbReference>
<reference evidence="2 3" key="1">
    <citation type="submission" date="2016-10" db="EMBL/GenBank/DDBJ databases">
        <authorList>
            <person name="de Groot N.N."/>
        </authorList>
    </citation>
    <scope>NUCLEOTIDE SEQUENCE [LARGE SCALE GENOMIC DNA]</scope>
    <source>
        <strain evidence="2 3">NLAE-zl-C202</strain>
    </source>
</reference>
<accession>A0A1I4YXC0</accession>
<evidence type="ECO:0000259" key="1">
    <source>
        <dbReference type="Pfam" id="PF14213"/>
    </source>
</evidence>
<dbReference type="InterPro" id="IPR025474">
    <property type="entry name" value="DUF4325"/>
</dbReference>
<proteinExistence type="predicted"/>
<organism evidence="2 3">
    <name type="scientific">Bacteroides xylanisolvens</name>
    <dbReference type="NCBI Taxonomy" id="371601"/>
    <lineage>
        <taxon>Bacteria</taxon>
        <taxon>Pseudomonadati</taxon>
        <taxon>Bacteroidota</taxon>
        <taxon>Bacteroidia</taxon>
        <taxon>Bacteroidales</taxon>
        <taxon>Bacteroidaceae</taxon>
        <taxon>Bacteroides</taxon>
    </lineage>
</organism>
<dbReference type="AlphaFoldDB" id="A0A1I4YXC0"/>
<dbReference type="Pfam" id="PF14213">
    <property type="entry name" value="DUF4325"/>
    <property type="match status" value="1"/>
</dbReference>
<dbReference type="Proteomes" id="UP000183766">
    <property type="component" value="Unassembled WGS sequence"/>
</dbReference>
<sequence length="145" mass="17070">MGKEIRKIAVINYSLDPGPRYVRQGEDSGEDYYHKVLNHEFYEALISGQVLEVSLDGTSGYASSFLDEAFGNLVYDFSLDKVKSSISIVSEEEPEWKDMIENESFNEWEKRRKDQREPEKTIDHPSWFRYNGSEYLQRIWIQKSK</sequence>
<dbReference type="EMBL" id="FOUM01000034">
    <property type="protein sequence ID" value="SFN42280.1"/>
    <property type="molecule type" value="Genomic_DNA"/>
</dbReference>
<evidence type="ECO:0000313" key="3">
    <source>
        <dbReference type="Proteomes" id="UP000183766"/>
    </source>
</evidence>